<name>A0A437QPK1_9PROT</name>
<organism evidence="2 3">
    <name type="scientific">Hwanghaeella grinnelliae</name>
    <dbReference type="NCBI Taxonomy" id="2500179"/>
    <lineage>
        <taxon>Bacteria</taxon>
        <taxon>Pseudomonadati</taxon>
        <taxon>Pseudomonadota</taxon>
        <taxon>Alphaproteobacteria</taxon>
        <taxon>Rhodospirillales</taxon>
        <taxon>Rhodospirillaceae</taxon>
        <taxon>Hwanghaeella</taxon>
    </lineage>
</organism>
<feature type="domain" description="AMP-dependent synthetase/ligase" evidence="1">
    <location>
        <begin position="39"/>
        <end position="423"/>
    </location>
</feature>
<evidence type="ECO:0000313" key="2">
    <source>
        <dbReference type="EMBL" id="RVU36424.1"/>
    </source>
</evidence>
<keyword evidence="3" id="KW-1185">Reference proteome</keyword>
<dbReference type="RefSeq" id="WP_127765900.1">
    <property type="nucleotide sequence ID" value="NZ_SADE01000002.1"/>
</dbReference>
<dbReference type="PANTHER" id="PTHR24096">
    <property type="entry name" value="LONG-CHAIN-FATTY-ACID--COA LIGASE"/>
    <property type="match status" value="1"/>
</dbReference>
<dbReference type="InterPro" id="IPR042099">
    <property type="entry name" value="ANL_N_sf"/>
</dbReference>
<dbReference type="Gene3D" id="3.40.50.12780">
    <property type="entry name" value="N-terminal domain of ligase-like"/>
    <property type="match status" value="1"/>
</dbReference>
<dbReference type="SUPFAM" id="SSF56801">
    <property type="entry name" value="Acetyl-CoA synthetase-like"/>
    <property type="match status" value="1"/>
</dbReference>
<comment type="caution">
    <text evidence="2">The sequence shown here is derived from an EMBL/GenBank/DDBJ whole genome shotgun (WGS) entry which is preliminary data.</text>
</comment>
<dbReference type="GO" id="GO:0016405">
    <property type="term" value="F:CoA-ligase activity"/>
    <property type="evidence" value="ECO:0007669"/>
    <property type="project" value="TreeGrafter"/>
</dbReference>
<dbReference type="PROSITE" id="PS00455">
    <property type="entry name" value="AMP_BINDING"/>
    <property type="match status" value="1"/>
</dbReference>
<accession>A0A437QPK1</accession>
<dbReference type="InterPro" id="IPR020845">
    <property type="entry name" value="AMP-binding_CS"/>
</dbReference>
<proteinExistence type="predicted"/>
<dbReference type="PANTHER" id="PTHR24096:SF420">
    <property type="entry name" value="LONG-CHAIN-FATTY-ACID--COA LIGASE-RELATED"/>
    <property type="match status" value="1"/>
</dbReference>
<protein>
    <submittedName>
        <fullName evidence="2">Feruloyl-CoA synthetase</fullName>
    </submittedName>
</protein>
<evidence type="ECO:0000259" key="1">
    <source>
        <dbReference type="Pfam" id="PF00501"/>
    </source>
</evidence>
<dbReference type="EMBL" id="SADE01000002">
    <property type="protein sequence ID" value="RVU36424.1"/>
    <property type="molecule type" value="Genomic_DNA"/>
</dbReference>
<dbReference type="Pfam" id="PF00501">
    <property type="entry name" value="AMP-binding"/>
    <property type="match status" value="1"/>
</dbReference>
<gene>
    <name evidence="2" type="ORF">EOI86_14570</name>
</gene>
<reference evidence="3" key="1">
    <citation type="submission" date="2019-01" db="EMBL/GenBank/DDBJ databases">
        <title>Gri0909 isolated from a small marine red alga.</title>
        <authorList>
            <person name="Kim J."/>
            <person name="Jeong S.E."/>
            <person name="Jeon C.O."/>
        </authorList>
    </citation>
    <scope>NUCLEOTIDE SEQUENCE [LARGE SCALE GENOMIC DNA]</scope>
    <source>
        <strain evidence="3">Gri0909</strain>
    </source>
</reference>
<dbReference type="AlphaFoldDB" id="A0A437QPK1"/>
<evidence type="ECO:0000313" key="3">
    <source>
        <dbReference type="Proteomes" id="UP000287447"/>
    </source>
</evidence>
<sequence>MTNHIPHSVLRENRADGSILLRSSVPLGPVARNVGEWLDHWATAAPDRTFIAERNAADPDAGWREVGYAEMRHAVRAVAAALLERGLGPDKPVLILSGNGVDHAILALAGHYVGIPVVPLADQYSLIPGAHDRLRYAARKVHPGLVFADDAAAFGEALSLDVFADLEKIAVRTDGAPVAVTPFDALLSARCDATVDEAHSDVGPETLAKILFTSGSTSNPKGVMTTHGMLTTNQAQLSATLPMLSKRPPKILDWLPWNHTFGGSHNFNLILANGGSLYIDNGRPMGNAAERSIRNLRQHPGTLSFNVPVGFSMQIEAMRRDPDLRKAYFENLDFVFYAAASLPMETWRAIEDFAREVRGEVPLMISGWGLTETAPAAVMVHEPVDRSGIIGVPLPEVILKLLPLGEGRYEIRLKGDNIMPGYYRDPAKSADAFDEEGFLITNDAVRFVDSDDPNRGLVFDGRITEDFKLSTGTWVRASNLRLDLLKSFSSIASDLVIAGHDRDEIGLLLFGNKAELASAGIIFETDDLVLQGEQLNAAVESILAKVNKTATGSSTRITRAVVMAEPPSVADGEITAKGSLNIRKILDRRAALVERLFDDTDPAVAHG</sequence>
<dbReference type="InterPro" id="IPR000873">
    <property type="entry name" value="AMP-dep_synth/lig_dom"/>
</dbReference>
<dbReference type="OrthoDB" id="9803968at2"/>
<dbReference type="Pfam" id="PF23562">
    <property type="entry name" value="AMP-binding_C_3"/>
    <property type="match status" value="1"/>
</dbReference>
<dbReference type="Proteomes" id="UP000287447">
    <property type="component" value="Unassembled WGS sequence"/>
</dbReference>